<dbReference type="SUPFAM" id="SSF46689">
    <property type="entry name" value="Homeodomain-like"/>
    <property type="match status" value="1"/>
</dbReference>
<proteinExistence type="predicted"/>
<feature type="compositionally biased region" description="Basic and acidic residues" evidence="1">
    <location>
        <begin position="195"/>
        <end position="217"/>
    </location>
</feature>
<dbReference type="InterPro" id="IPR001005">
    <property type="entry name" value="SANT/Myb"/>
</dbReference>
<sequence length="396" mass="43700">MGGLMVDVIAQWSEDERSKFIHGLQQFGSDWNRIARSIDSKTVQEVYEYASLHYKTMMTGKDLRTLESSMKSGVSILSEQLTAGKQAGCIKEAAAPSEKPIKSDKRGEKSVKIESNENDENTTQDSTTAGSSRQLCRLASAANRPNRPQVTRYDQTIKGLSDADIKQLLRKRLLVRQEIRKQTMKRELYEAMRDKLARGEPIEPPQSEKTEEPKEDPQIQESKVKAKLAKKKYLMAGDLKPIEGDKTVVKGTTKKRKAGKADFFAGVNALAMVSAEELNKLASPKADPQQTETSEAEPVSLQTPAAQQCSVPWDFAIAPKECKRARKTTAREHKNIVEGKSKRKKDAEVKQPRTEVSRGDVLELAGFLSSLSKGPHAPEVASSSIKAVESAASDAV</sequence>
<accession>A0A6G0XGN7</accession>
<dbReference type="SMART" id="SM00717">
    <property type="entry name" value="SANT"/>
    <property type="match status" value="1"/>
</dbReference>
<feature type="region of interest" description="Disordered" evidence="1">
    <location>
        <begin position="325"/>
        <end position="356"/>
    </location>
</feature>
<protein>
    <recommendedName>
        <fullName evidence="2">SANT domain-containing protein</fullName>
    </recommendedName>
</protein>
<evidence type="ECO:0000259" key="2">
    <source>
        <dbReference type="PROSITE" id="PS51293"/>
    </source>
</evidence>
<feature type="compositionally biased region" description="Basic and acidic residues" evidence="1">
    <location>
        <begin position="329"/>
        <end position="356"/>
    </location>
</feature>
<feature type="domain" description="SANT" evidence="2">
    <location>
        <begin position="7"/>
        <end position="58"/>
    </location>
</feature>
<name>A0A6G0XGN7_9STRA</name>
<gene>
    <name evidence="3" type="ORF">Ae201684_005059</name>
</gene>
<evidence type="ECO:0000256" key="1">
    <source>
        <dbReference type="SAM" id="MobiDB-lite"/>
    </source>
</evidence>
<dbReference type="CDD" id="cd00167">
    <property type="entry name" value="SANT"/>
    <property type="match status" value="1"/>
</dbReference>
<dbReference type="EMBL" id="VJMJ01000065">
    <property type="protein sequence ID" value="KAF0739282.1"/>
    <property type="molecule type" value="Genomic_DNA"/>
</dbReference>
<comment type="caution">
    <text evidence="3">The sequence shown here is derived from an EMBL/GenBank/DDBJ whole genome shotgun (WGS) entry which is preliminary data.</text>
</comment>
<dbReference type="VEuPathDB" id="FungiDB:AeMF1_017330"/>
<evidence type="ECO:0000313" key="4">
    <source>
        <dbReference type="Proteomes" id="UP000481153"/>
    </source>
</evidence>
<dbReference type="InterPro" id="IPR009057">
    <property type="entry name" value="Homeodomain-like_sf"/>
</dbReference>
<dbReference type="Pfam" id="PF00249">
    <property type="entry name" value="Myb_DNA-binding"/>
    <property type="match status" value="1"/>
</dbReference>
<organism evidence="3 4">
    <name type="scientific">Aphanomyces euteiches</name>
    <dbReference type="NCBI Taxonomy" id="100861"/>
    <lineage>
        <taxon>Eukaryota</taxon>
        <taxon>Sar</taxon>
        <taxon>Stramenopiles</taxon>
        <taxon>Oomycota</taxon>
        <taxon>Saprolegniomycetes</taxon>
        <taxon>Saprolegniales</taxon>
        <taxon>Verrucalvaceae</taxon>
        <taxon>Aphanomyces</taxon>
    </lineage>
</organism>
<feature type="region of interest" description="Disordered" evidence="1">
    <location>
        <begin position="371"/>
        <end position="396"/>
    </location>
</feature>
<dbReference type="InterPro" id="IPR017884">
    <property type="entry name" value="SANT_dom"/>
</dbReference>
<evidence type="ECO:0000313" key="3">
    <source>
        <dbReference type="EMBL" id="KAF0739282.1"/>
    </source>
</evidence>
<dbReference type="Gene3D" id="1.10.10.60">
    <property type="entry name" value="Homeodomain-like"/>
    <property type="match status" value="1"/>
</dbReference>
<reference evidence="3 4" key="1">
    <citation type="submission" date="2019-07" db="EMBL/GenBank/DDBJ databases">
        <title>Genomics analysis of Aphanomyces spp. identifies a new class of oomycete effector associated with host adaptation.</title>
        <authorList>
            <person name="Gaulin E."/>
        </authorList>
    </citation>
    <scope>NUCLEOTIDE SEQUENCE [LARGE SCALE GENOMIC DNA]</scope>
    <source>
        <strain evidence="3 4">ATCC 201684</strain>
    </source>
</reference>
<feature type="region of interest" description="Disordered" evidence="1">
    <location>
        <begin position="91"/>
        <end position="133"/>
    </location>
</feature>
<feature type="region of interest" description="Disordered" evidence="1">
    <location>
        <begin position="280"/>
        <end position="305"/>
    </location>
</feature>
<feature type="compositionally biased region" description="Basic and acidic residues" evidence="1">
    <location>
        <begin position="99"/>
        <end position="115"/>
    </location>
</feature>
<dbReference type="AlphaFoldDB" id="A0A6G0XGN7"/>
<keyword evidence="4" id="KW-1185">Reference proteome</keyword>
<dbReference type="PROSITE" id="PS51293">
    <property type="entry name" value="SANT"/>
    <property type="match status" value="1"/>
</dbReference>
<feature type="region of interest" description="Disordered" evidence="1">
    <location>
        <begin position="195"/>
        <end position="224"/>
    </location>
</feature>
<feature type="compositionally biased region" description="Polar residues" evidence="1">
    <location>
        <begin position="123"/>
        <end position="133"/>
    </location>
</feature>
<dbReference type="Proteomes" id="UP000481153">
    <property type="component" value="Unassembled WGS sequence"/>
</dbReference>